<dbReference type="InterPro" id="IPR023398">
    <property type="entry name" value="TIF_eIF4e-like"/>
</dbReference>
<reference evidence="4" key="1">
    <citation type="submission" date="2022-11" db="UniProtKB">
        <authorList>
            <consortium name="WormBaseParasite"/>
        </authorList>
    </citation>
    <scope>IDENTIFICATION</scope>
</reference>
<sequence length="435" mass="48790">MSAADVVDDTSKTEHKSQSQHSDQAESTASSHIPPEIASLSQLSISEPKTEASSSSSTASNKWTLWRYDCRDMPGHKCFTMPCAFCDQVNKLKGVSKGKVTESTDRWESYLKKGKSFEDEQMLTKTLGEFLPSKLAKDVFFNRKLGVGIFRGDIEPKSENAENVDGIVFQLLFLVTSGRKSAALMRKFDEIFLHALRLTFDLPPPIACHVNGIFLRCEMNPGKGLEKEQNPYGNLMDLPIMAKLEIWIGDRSHKESVCTTLISEIRARVDKLEIPLNTFRPFIAINRVQHWTKEAQKCNTTPNFMPNPKSPFKSEAKIVDVAVLLVLCDGKIFTDANDKDLYKEPVQKASLGENAFIFVTSLIVMPALIFGVLMGPKTFKNLSPKYAIKFNITLSSIRCIIYFCYHLDQHATVSPTFGVRRQFVSTAEESSAQIH</sequence>
<feature type="region of interest" description="Disordered" evidence="1">
    <location>
        <begin position="1"/>
        <end position="39"/>
    </location>
</feature>
<keyword evidence="2" id="KW-0472">Membrane</keyword>
<protein>
    <submittedName>
        <fullName evidence="4">Uncharacterized protein</fullName>
    </submittedName>
</protein>
<organism evidence="3 4">
    <name type="scientific">Globodera rostochiensis</name>
    <name type="common">Golden nematode worm</name>
    <name type="synonym">Heterodera rostochiensis</name>
    <dbReference type="NCBI Taxonomy" id="31243"/>
    <lineage>
        <taxon>Eukaryota</taxon>
        <taxon>Metazoa</taxon>
        <taxon>Ecdysozoa</taxon>
        <taxon>Nematoda</taxon>
        <taxon>Chromadorea</taxon>
        <taxon>Rhabditida</taxon>
        <taxon>Tylenchina</taxon>
        <taxon>Tylenchomorpha</taxon>
        <taxon>Tylenchoidea</taxon>
        <taxon>Heteroderidae</taxon>
        <taxon>Heteroderinae</taxon>
        <taxon>Globodera</taxon>
    </lineage>
</organism>
<keyword evidence="2" id="KW-1133">Transmembrane helix</keyword>
<dbReference type="AlphaFoldDB" id="A0A914I0C3"/>
<proteinExistence type="predicted"/>
<dbReference type="Proteomes" id="UP000887572">
    <property type="component" value="Unplaced"/>
</dbReference>
<evidence type="ECO:0000256" key="2">
    <source>
        <dbReference type="SAM" id="Phobius"/>
    </source>
</evidence>
<evidence type="ECO:0000313" key="4">
    <source>
        <dbReference type="WBParaSite" id="Gr19_v10_g5697.t2"/>
    </source>
</evidence>
<keyword evidence="2" id="KW-0812">Transmembrane</keyword>
<feature type="compositionally biased region" description="Polar residues" evidence="1">
    <location>
        <begin position="19"/>
        <end position="31"/>
    </location>
</feature>
<name>A0A914I0C3_GLORO</name>
<evidence type="ECO:0000313" key="3">
    <source>
        <dbReference type="Proteomes" id="UP000887572"/>
    </source>
</evidence>
<keyword evidence="3" id="KW-1185">Reference proteome</keyword>
<dbReference type="WBParaSite" id="Gr19_v10_g5697.t2">
    <property type="protein sequence ID" value="Gr19_v10_g5697.t2"/>
    <property type="gene ID" value="Gr19_v10_g5697"/>
</dbReference>
<feature type="transmembrane region" description="Helical" evidence="2">
    <location>
        <begin position="355"/>
        <end position="375"/>
    </location>
</feature>
<dbReference type="Gene3D" id="3.30.760.10">
    <property type="entry name" value="RNA Cap, Translation Initiation Factor Eif4e"/>
    <property type="match status" value="1"/>
</dbReference>
<evidence type="ECO:0000256" key="1">
    <source>
        <dbReference type="SAM" id="MobiDB-lite"/>
    </source>
</evidence>
<accession>A0A914I0C3</accession>